<reference evidence="1" key="2">
    <citation type="submission" date="2020-11" db="EMBL/GenBank/DDBJ databases">
        <authorList>
            <person name="McCartney M.A."/>
            <person name="Auch B."/>
            <person name="Kono T."/>
            <person name="Mallez S."/>
            <person name="Becker A."/>
            <person name="Gohl D.M."/>
            <person name="Silverstein K.A.T."/>
            <person name="Koren S."/>
            <person name="Bechman K.B."/>
            <person name="Herman A."/>
            <person name="Abrahante J.E."/>
            <person name="Garbe J."/>
        </authorList>
    </citation>
    <scope>NUCLEOTIDE SEQUENCE</scope>
    <source>
        <strain evidence="1">Duluth1</strain>
        <tissue evidence="1">Whole animal</tissue>
    </source>
</reference>
<reference evidence="1" key="1">
    <citation type="journal article" date="2019" name="bioRxiv">
        <title>The Genome of the Zebra Mussel, Dreissena polymorpha: A Resource for Invasive Species Research.</title>
        <authorList>
            <person name="McCartney M.A."/>
            <person name="Auch B."/>
            <person name="Kono T."/>
            <person name="Mallez S."/>
            <person name="Zhang Y."/>
            <person name="Obille A."/>
            <person name="Becker A."/>
            <person name="Abrahante J.E."/>
            <person name="Garbe J."/>
            <person name="Badalamenti J.P."/>
            <person name="Herman A."/>
            <person name="Mangelson H."/>
            <person name="Liachko I."/>
            <person name="Sullivan S."/>
            <person name="Sone E.D."/>
            <person name="Koren S."/>
            <person name="Silverstein K.A.T."/>
            <person name="Beckman K.B."/>
            <person name="Gohl D.M."/>
        </authorList>
    </citation>
    <scope>NUCLEOTIDE SEQUENCE</scope>
    <source>
        <strain evidence="1">Duluth1</strain>
        <tissue evidence="1">Whole animal</tissue>
    </source>
</reference>
<evidence type="ECO:0000313" key="2">
    <source>
        <dbReference type="Proteomes" id="UP000828390"/>
    </source>
</evidence>
<protein>
    <submittedName>
        <fullName evidence="1">Uncharacterized protein</fullName>
    </submittedName>
</protein>
<name>A0A9D4FYZ1_DREPO</name>
<organism evidence="1 2">
    <name type="scientific">Dreissena polymorpha</name>
    <name type="common">Zebra mussel</name>
    <name type="synonym">Mytilus polymorpha</name>
    <dbReference type="NCBI Taxonomy" id="45954"/>
    <lineage>
        <taxon>Eukaryota</taxon>
        <taxon>Metazoa</taxon>
        <taxon>Spiralia</taxon>
        <taxon>Lophotrochozoa</taxon>
        <taxon>Mollusca</taxon>
        <taxon>Bivalvia</taxon>
        <taxon>Autobranchia</taxon>
        <taxon>Heteroconchia</taxon>
        <taxon>Euheterodonta</taxon>
        <taxon>Imparidentia</taxon>
        <taxon>Neoheterodontei</taxon>
        <taxon>Myida</taxon>
        <taxon>Dreissenoidea</taxon>
        <taxon>Dreissenidae</taxon>
        <taxon>Dreissena</taxon>
    </lineage>
</organism>
<proteinExistence type="predicted"/>
<dbReference type="Proteomes" id="UP000828390">
    <property type="component" value="Unassembled WGS sequence"/>
</dbReference>
<dbReference type="EMBL" id="JAIWYP010000006">
    <property type="protein sequence ID" value="KAH3807714.1"/>
    <property type="molecule type" value="Genomic_DNA"/>
</dbReference>
<sequence>MNIYGNGKRKVEKALVIFARVEDEVLVYSKMTLTATPTTHRSYVPIYRTKHRKPLFTTDPGCELLCKLCVDHEKDVS</sequence>
<keyword evidence="2" id="KW-1185">Reference proteome</keyword>
<dbReference type="AlphaFoldDB" id="A0A9D4FYZ1"/>
<gene>
    <name evidence="1" type="ORF">DPMN_136061</name>
</gene>
<comment type="caution">
    <text evidence="1">The sequence shown here is derived from an EMBL/GenBank/DDBJ whole genome shotgun (WGS) entry which is preliminary data.</text>
</comment>
<accession>A0A9D4FYZ1</accession>
<evidence type="ECO:0000313" key="1">
    <source>
        <dbReference type="EMBL" id="KAH3807714.1"/>
    </source>
</evidence>